<dbReference type="AlphaFoldDB" id="A0A0C9VNG1"/>
<evidence type="ECO:0000313" key="2">
    <source>
        <dbReference type="Proteomes" id="UP000054279"/>
    </source>
</evidence>
<dbReference type="HOGENOM" id="CLU_3126015_0_0_1"/>
<name>A0A0C9VNG1_SPHS4</name>
<accession>A0A0C9VNG1</accession>
<protein>
    <submittedName>
        <fullName evidence="1">Uncharacterized protein</fullName>
    </submittedName>
</protein>
<proteinExistence type="predicted"/>
<evidence type="ECO:0000313" key="1">
    <source>
        <dbReference type="EMBL" id="KIJ39600.1"/>
    </source>
</evidence>
<gene>
    <name evidence="1" type="ORF">M422DRAFT_257666</name>
</gene>
<keyword evidence="2" id="KW-1185">Reference proteome</keyword>
<reference evidence="1 2" key="1">
    <citation type="submission" date="2014-06" db="EMBL/GenBank/DDBJ databases">
        <title>Evolutionary Origins and Diversification of the Mycorrhizal Mutualists.</title>
        <authorList>
            <consortium name="DOE Joint Genome Institute"/>
            <consortium name="Mycorrhizal Genomics Consortium"/>
            <person name="Kohler A."/>
            <person name="Kuo A."/>
            <person name="Nagy L.G."/>
            <person name="Floudas D."/>
            <person name="Copeland A."/>
            <person name="Barry K.W."/>
            <person name="Cichocki N."/>
            <person name="Veneault-Fourrey C."/>
            <person name="LaButti K."/>
            <person name="Lindquist E.A."/>
            <person name="Lipzen A."/>
            <person name="Lundell T."/>
            <person name="Morin E."/>
            <person name="Murat C."/>
            <person name="Riley R."/>
            <person name="Ohm R."/>
            <person name="Sun H."/>
            <person name="Tunlid A."/>
            <person name="Henrissat B."/>
            <person name="Grigoriev I.V."/>
            <person name="Hibbett D.S."/>
            <person name="Martin F."/>
        </authorList>
    </citation>
    <scope>NUCLEOTIDE SEQUENCE [LARGE SCALE GENOMIC DNA]</scope>
    <source>
        <strain evidence="1 2">SS14</strain>
    </source>
</reference>
<dbReference type="EMBL" id="KN837151">
    <property type="protein sequence ID" value="KIJ39600.1"/>
    <property type="molecule type" value="Genomic_DNA"/>
</dbReference>
<sequence length="50" mass="5628">MPISFAAIQLEHIVLSLELQLSPKCTTSPKGLHNALVINLFDMCDNKYIR</sequence>
<dbReference type="Proteomes" id="UP000054279">
    <property type="component" value="Unassembled WGS sequence"/>
</dbReference>
<organism evidence="1 2">
    <name type="scientific">Sphaerobolus stellatus (strain SS14)</name>
    <dbReference type="NCBI Taxonomy" id="990650"/>
    <lineage>
        <taxon>Eukaryota</taxon>
        <taxon>Fungi</taxon>
        <taxon>Dikarya</taxon>
        <taxon>Basidiomycota</taxon>
        <taxon>Agaricomycotina</taxon>
        <taxon>Agaricomycetes</taxon>
        <taxon>Phallomycetidae</taxon>
        <taxon>Geastrales</taxon>
        <taxon>Sphaerobolaceae</taxon>
        <taxon>Sphaerobolus</taxon>
    </lineage>
</organism>